<dbReference type="STRING" id="649747.HMPREF0083_00677"/>
<name>U1YKI0_ANEAE</name>
<dbReference type="HOGENOM" id="CLU_218689_0_0_9"/>
<comment type="caution">
    <text evidence="1">The sequence shown here is derived from an EMBL/GenBank/DDBJ whole genome shotgun (WGS) entry which is preliminary data.</text>
</comment>
<gene>
    <name evidence="1" type="ORF">HMPREF0083_00677</name>
</gene>
<reference evidence="1 2" key="1">
    <citation type="submission" date="2013-08" db="EMBL/GenBank/DDBJ databases">
        <authorList>
            <person name="Weinstock G."/>
            <person name="Sodergren E."/>
            <person name="Wylie T."/>
            <person name="Fulton L."/>
            <person name="Fulton R."/>
            <person name="Fronick C."/>
            <person name="O'Laughlin M."/>
            <person name="Godfrey J."/>
            <person name="Miner T."/>
            <person name="Herter B."/>
            <person name="Appelbaum E."/>
            <person name="Cordes M."/>
            <person name="Lek S."/>
            <person name="Wollam A."/>
            <person name="Pepin K.H."/>
            <person name="Palsikar V.B."/>
            <person name="Mitreva M."/>
            <person name="Wilson R.K."/>
        </authorList>
    </citation>
    <scope>NUCLEOTIDE SEQUENCE [LARGE SCALE GENOMIC DNA]</scope>
    <source>
        <strain evidence="1 2">ATCC 12856</strain>
    </source>
</reference>
<dbReference type="EMBL" id="AWSJ01000046">
    <property type="protein sequence ID" value="ERI11266.1"/>
    <property type="molecule type" value="Genomic_DNA"/>
</dbReference>
<accession>U1YKI0</accession>
<sequence>MKVEDFEKLILHSDYRAEFVYVKMDLKIDLAVFYFNKWVIL</sequence>
<organism evidence="1 2">
    <name type="scientific">Aneurinibacillus aneurinilyticus ATCC 12856</name>
    <dbReference type="NCBI Taxonomy" id="649747"/>
    <lineage>
        <taxon>Bacteria</taxon>
        <taxon>Bacillati</taxon>
        <taxon>Bacillota</taxon>
        <taxon>Bacilli</taxon>
        <taxon>Bacillales</taxon>
        <taxon>Paenibacillaceae</taxon>
        <taxon>Aneurinibacillus group</taxon>
        <taxon>Aneurinibacillus</taxon>
    </lineage>
</organism>
<keyword evidence="2" id="KW-1185">Reference proteome</keyword>
<evidence type="ECO:0000313" key="1">
    <source>
        <dbReference type="EMBL" id="ERI11266.1"/>
    </source>
</evidence>
<dbReference type="AlphaFoldDB" id="U1YKI0"/>
<proteinExistence type="predicted"/>
<dbReference type="Proteomes" id="UP000016511">
    <property type="component" value="Unassembled WGS sequence"/>
</dbReference>
<dbReference type="PATRIC" id="fig|649747.3.peg.609"/>
<evidence type="ECO:0000313" key="2">
    <source>
        <dbReference type="Proteomes" id="UP000016511"/>
    </source>
</evidence>
<protein>
    <submittedName>
        <fullName evidence="1">Uncharacterized protein</fullName>
    </submittedName>
</protein>